<evidence type="ECO:0000256" key="1">
    <source>
        <dbReference type="ARBA" id="ARBA00001974"/>
    </source>
</evidence>
<feature type="non-terminal residue" evidence="8">
    <location>
        <position position="427"/>
    </location>
</feature>
<dbReference type="RefSeq" id="XP_007401114.1">
    <property type="nucleotide sequence ID" value="XM_007401052.1"/>
</dbReference>
<dbReference type="Gene3D" id="3.50.50.60">
    <property type="entry name" value="FAD/NAD(P)-binding domain"/>
    <property type="match status" value="1"/>
</dbReference>
<dbReference type="KEGG" id="pco:PHACADRAFT_46976"/>
<dbReference type="GO" id="GO:0071949">
    <property type="term" value="F:FAD binding"/>
    <property type="evidence" value="ECO:0007669"/>
    <property type="project" value="InterPro"/>
</dbReference>
<dbReference type="GeneID" id="18919897"/>
<dbReference type="STRING" id="650164.K5VU29"/>
<evidence type="ECO:0000256" key="3">
    <source>
        <dbReference type="ARBA" id="ARBA00022630"/>
    </source>
</evidence>
<evidence type="ECO:0000256" key="4">
    <source>
        <dbReference type="ARBA" id="ARBA00022827"/>
    </source>
</evidence>
<dbReference type="Proteomes" id="UP000008370">
    <property type="component" value="Unassembled WGS sequence"/>
</dbReference>
<dbReference type="InParanoid" id="K5VU29"/>
<evidence type="ECO:0000259" key="7">
    <source>
        <dbReference type="Pfam" id="PF01494"/>
    </source>
</evidence>
<dbReference type="InterPro" id="IPR036188">
    <property type="entry name" value="FAD/NAD-bd_sf"/>
</dbReference>
<evidence type="ECO:0000256" key="6">
    <source>
        <dbReference type="ARBA" id="ARBA00023033"/>
    </source>
</evidence>
<dbReference type="PRINTS" id="PR00420">
    <property type="entry name" value="RNGMNOXGNASE"/>
</dbReference>
<keyword evidence="5" id="KW-0560">Oxidoreductase</keyword>
<evidence type="ECO:0000256" key="2">
    <source>
        <dbReference type="ARBA" id="ARBA00007992"/>
    </source>
</evidence>
<gene>
    <name evidence="8" type="ORF">PHACADRAFT_46976</name>
</gene>
<feature type="non-terminal residue" evidence="8">
    <location>
        <position position="1"/>
    </location>
</feature>
<sequence length="427" mass="47027">EASLRLDFIVVGGGLSGLSVAHVLSKAGHSVRVLEKLPALGAPSGGLRVPPNMSKILKKWVGGEELAKTAVLNIATPWYDLHTSEKMGAAQWRPAVMAETGGEFLLMKHEDVHRLLYRLAIESGAKVDFGVSVASVAPGDPRPTVTLSTGKVLEADIVIGADGPRSLVRPVVLDRPDDAVPSGLTVFGTTIPAEKMMQDPKLAKLVQANEWPIMMGTNRSLCAHPVKGKTEFAVQMYWPDEDALTPDHATESWYDAVPTSSLDFSNLGPMAQRMLKLTPYLYRTRYMTREEEIDEWIDESGRIVLIGEAAHPWFPGGTYGPSMALEDAVVFGTLFGRLSSWKEIPRFLNAYQEIRFNRTNSTNEMDVSNAAFMRLPPGPGAEARNMQIRQARDEWDDGSLKREFEGLAALFGYEAEDAAQEWWVTWG</sequence>
<dbReference type="InterPro" id="IPR002938">
    <property type="entry name" value="FAD-bd"/>
</dbReference>
<dbReference type="PANTHER" id="PTHR13789">
    <property type="entry name" value="MONOOXYGENASE"/>
    <property type="match status" value="1"/>
</dbReference>
<comment type="cofactor">
    <cofactor evidence="1">
        <name>FAD</name>
        <dbReference type="ChEBI" id="CHEBI:57692"/>
    </cofactor>
</comment>
<dbReference type="EMBL" id="JH930479">
    <property type="protein sequence ID" value="EKM50084.1"/>
    <property type="molecule type" value="Genomic_DNA"/>
</dbReference>
<dbReference type="InterPro" id="IPR050493">
    <property type="entry name" value="FAD-dep_Monooxygenase_BioMet"/>
</dbReference>
<keyword evidence="3" id="KW-0285">Flavoprotein</keyword>
<dbReference type="OrthoDB" id="5428495at2759"/>
<evidence type="ECO:0000313" key="9">
    <source>
        <dbReference type="Proteomes" id="UP000008370"/>
    </source>
</evidence>
<dbReference type="PANTHER" id="PTHR13789:SF315">
    <property type="entry name" value="FAD-DEPENDENT MONOOXYGENASE MDPD"/>
    <property type="match status" value="1"/>
</dbReference>
<name>K5VU29_PHACS</name>
<accession>K5VU29</accession>
<dbReference type="AlphaFoldDB" id="K5VU29"/>
<keyword evidence="6" id="KW-0503">Monooxygenase</keyword>
<reference evidence="8 9" key="1">
    <citation type="journal article" date="2012" name="BMC Genomics">
        <title>Comparative genomics of the white-rot fungi, Phanerochaete carnosa and P. chrysosporium, to elucidate the genetic basis of the distinct wood types they colonize.</title>
        <authorList>
            <person name="Suzuki H."/>
            <person name="MacDonald J."/>
            <person name="Syed K."/>
            <person name="Salamov A."/>
            <person name="Hori C."/>
            <person name="Aerts A."/>
            <person name="Henrissat B."/>
            <person name="Wiebenga A."/>
            <person name="vanKuyk P.A."/>
            <person name="Barry K."/>
            <person name="Lindquist E."/>
            <person name="LaButti K."/>
            <person name="Lapidus A."/>
            <person name="Lucas S."/>
            <person name="Coutinho P."/>
            <person name="Gong Y."/>
            <person name="Samejima M."/>
            <person name="Mahadevan R."/>
            <person name="Abou-Zaid M."/>
            <person name="de Vries R.P."/>
            <person name="Igarashi K."/>
            <person name="Yadav J.S."/>
            <person name="Grigoriev I.V."/>
            <person name="Master E.R."/>
        </authorList>
    </citation>
    <scope>NUCLEOTIDE SEQUENCE [LARGE SCALE GENOMIC DNA]</scope>
    <source>
        <strain evidence="8 9">HHB-10118-sp</strain>
    </source>
</reference>
<organism evidence="8 9">
    <name type="scientific">Phanerochaete carnosa (strain HHB-10118-sp)</name>
    <name type="common">White-rot fungus</name>
    <name type="synonym">Peniophora carnosa</name>
    <dbReference type="NCBI Taxonomy" id="650164"/>
    <lineage>
        <taxon>Eukaryota</taxon>
        <taxon>Fungi</taxon>
        <taxon>Dikarya</taxon>
        <taxon>Basidiomycota</taxon>
        <taxon>Agaricomycotina</taxon>
        <taxon>Agaricomycetes</taxon>
        <taxon>Polyporales</taxon>
        <taxon>Phanerochaetaceae</taxon>
        <taxon>Phanerochaete</taxon>
    </lineage>
</organism>
<dbReference type="GO" id="GO:0004497">
    <property type="term" value="F:monooxygenase activity"/>
    <property type="evidence" value="ECO:0007669"/>
    <property type="project" value="UniProtKB-KW"/>
</dbReference>
<proteinExistence type="inferred from homology"/>
<dbReference type="Pfam" id="PF01494">
    <property type="entry name" value="FAD_binding_3"/>
    <property type="match status" value="1"/>
</dbReference>
<feature type="domain" description="FAD-binding" evidence="7">
    <location>
        <begin position="7"/>
        <end position="357"/>
    </location>
</feature>
<dbReference type="HOGENOM" id="CLU_009665_19_3_1"/>
<evidence type="ECO:0000256" key="5">
    <source>
        <dbReference type="ARBA" id="ARBA00023002"/>
    </source>
</evidence>
<evidence type="ECO:0000313" key="8">
    <source>
        <dbReference type="EMBL" id="EKM50084.1"/>
    </source>
</evidence>
<comment type="similarity">
    <text evidence="2">Belongs to the paxM FAD-dependent monooxygenase family.</text>
</comment>
<dbReference type="SUPFAM" id="SSF51905">
    <property type="entry name" value="FAD/NAD(P)-binding domain"/>
    <property type="match status" value="1"/>
</dbReference>
<keyword evidence="9" id="KW-1185">Reference proteome</keyword>
<protein>
    <recommendedName>
        <fullName evidence="7">FAD-binding domain-containing protein</fullName>
    </recommendedName>
</protein>
<keyword evidence="4" id="KW-0274">FAD</keyword>